<keyword evidence="15 20" id="KW-0505">Motor protein</keyword>
<evidence type="ECO:0000259" key="25">
    <source>
        <dbReference type="PROSITE" id="PS51456"/>
    </source>
</evidence>
<gene>
    <name evidence="26" type="ORF">GEV33_013583</name>
</gene>
<dbReference type="PROSITE" id="PS00246">
    <property type="entry name" value="WNT1"/>
    <property type="match status" value="1"/>
</dbReference>
<name>A0A8J6H8H1_TENMO</name>
<dbReference type="InterPro" id="IPR018161">
    <property type="entry name" value="Wnt_CS"/>
</dbReference>
<organism evidence="26 27">
    <name type="scientific">Tenebrio molitor</name>
    <name type="common">Yellow mealworm beetle</name>
    <dbReference type="NCBI Taxonomy" id="7067"/>
    <lineage>
        <taxon>Eukaryota</taxon>
        <taxon>Metazoa</taxon>
        <taxon>Ecdysozoa</taxon>
        <taxon>Arthropoda</taxon>
        <taxon>Hexapoda</taxon>
        <taxon>Insecta</taxon>
        <taxon>Pterygota</taxon>
        <taxon>Neoptera</taxon>
        <taxon>Endopterygota</taxon>
        <taxon>Coleoptera</taxon>
        <taxon>Polyphaga</taxon>
        <taxon>Cucujiformia</taxon>
        <taxon>Tenebrionidae</taxon>
        <taxon>Tenebrio</taxon>
    </lineage>
</organism>
<evidence type="ECO:0000256" key="20">
    <source>
        <dbReference type="PROSITE-ProRule" id="PRU00782"/>
    </source>
</evidence>
<dbReference type="GO" id="GO:0003779">
    <property type="term" value="F:actin binding"/>
    <property type="evidence" value="ECO:0007669"/>
    <property type="project" value="UniProtKB-KW"/>
</dbReference>
<evidence type="ECO:0000256" key="3">
    <source>
        <dbReference type="ARBA" id="ARBA00004498"/>
    </source>
</evidence>
<comment type="function">
    <text evidence="22">Ligand for members of the frizzled family of seven transmembrane receptors.</text>
</comment>
<comment type="caution">
    <text evidence="20">Lacks conserved residue(s) required for the propagation of feature annotation.</text>
</comment>
<feature type="binding site" evidence="21">
    <location>
        <position position="215"/>
    </location>
    <ligand>
        <name>ATP</name>
        <dbReference type="ChEBI" id="CHEBI:30616"/>
    </ligand>
</feature>
<dbReference type="GO" id="GO:0016055">
    <property type="term" value="P:Wnt signaling pathway"/>
    <property type="evidence" value="ECO:0007669"/>
    <property type="project" value="UniProtKB-KW"/>
</dbReference>
<dbReference type="PROSITE" id="PS51456">
    <property type="entry name" value="MYOSIN_MOTOR"/>
    <property type="match status" value="1"/>
</dbReference>
<dbReference type="Gene3D" id="1.10.10.820">
    <property type="match status" value="1"/>
</dbReference>
<keyword evidence="18" id="KW-0966">Cell projection</keyword>
<evidence type="ECO:0000256" key="21">
    <source>
        <dbReference type="PROSITE-ProRule" id="PRU10141"/>
    </source>
</evidence>
<feature type="domain" description="Myosin motor" evidence="25">
    <location>
        <begin position="497"/>
        <end position="1200"/>
    </location>
</feature>
<dbReference type="Gene3D" id="1.20.120.720">
    <property type="entry name" value="Myosin VI head, motor domain, U50 subdomain"/>
    <property type="match status" value="1"/>
</dbReference>
<dbReference type="Gene3D" id="3.40.850.10">
    <property type="entry name" value="Kinesin motor domain"/>
    <property type="match status" value="1"/>
</dbReference>
<dbReference type="SUPFAM" id="SSF52540">
    <property type="entry name" value="P-loop containing nucleoside triphosphate hydrolases"/>
    <property type="match status" value="1"/>
</dbReference>
<comment type="caution">
    <text evidence="26">The sequence shown here is derived from an EMBL/GenBank/DDBJ whole genome shotgun (WGS) entry which is preliminary data.</text>
</comment>
<evidence type="ECO:0000256" key="6">
    <source>
        <dbReference type="ARBA" id="ARBA00022490"/>
    </source>
</evidence>
<evidence type="ECO:0000256" key="4">
    <source>
        <dbReference type="ARBA" id="ARBA00005683"/>
    </source>
</evidence>
<dbReference type="InterPro" id="IPR027417">
    <property type="entry name" value="P-loop_NTPase"/>
</dbReference>
<feature type="compositionally biased region" description="Basic and acidic residues" evidence="23">
    <location>
        <begin position="1587"/>
        <end position="1607"/>
    </location>
</feature>
<dbReference type="SUPFAM" id="SSF56112">
    <property type="entry name" value="Protein kinase-like (PK-like)"/>
    <property type="match status" value="1"/>
</dbReference>
<dbReference type="GO" id="GO:0005524">
    <property type="term" value="F:ATP binding"/>
    <property type="evidence" value="ECO:0007669"/>
    <property type="project" value="UniProtKB-UniRule"/>
</dbReference>
<dbReference type="GO" id="GO:0005576">
    <property type="term" value="C:extracellular region"/>
    <property type="evidence" value="ECO:0007669"/>
    <property type="project" value="InterPro"/>
</dbReference>
<keyword evidence="9 22" id="KW-0879">Wnt signaling pathway</keyword>
<comment type="similarity">
    <text evidence="20">Belongs to the TRAFAC class myosin-kinesin ATPase superfamily. Myosin family.</text>
</comment>
<evidence type="ECO:0000256" key="5">
    <source>
        <dbReference type="ARBA" id="ARBA00022473"/>
    </source>
</evidence>
<dbReference type="EMBL" id="JABDTM020028277">
    <property type="protein sequence ID" value="KAH0809208.1"/>
    <property type="molecule type" value="Genomic_DNA"/>
</dbReference>
<comment type="similarity">
    <text evidence="4 22">Belongs to the Wnt family.</text>
</comment>
<dbReference type="PANTHER" id="PTHR46256:SF2">
    <property type="entry name" value="NEITHER INACTIVATION NOR AFTERPOTENTIAL PROTEIN C"/>
    <property type="match status" value="1"/>
</dbReference>
<feature type="compositionally biased region" description="Basic residues" evidence="23">
    <location>
        <begin position="73"/>
        <end position="89"/>
    </location>
</feature>
<sequence length="1683" mass="194989">MKRESHGHLYISFFQAVAANMQVKCKCHGLSGSCEMKTCWRAVPDFRVVGKSLKDKFRSAVLVDQSNLANRNPKTRRLNQKKRKQRTKLKQWTPKQKQKRGLRNDLLYYEKSPNFCEKDQALDVQGTSGRFCNRTHTDQGSCAALCCGRGYDLIMQRRTQTCNCSLTMTTQKINLDQFPAPGDRYTLEDPLGGGVFGRVFAATDTRASYKKVAIKVQKVSENSRPYVEQEYRVLRDLSSHANLPDFYGIYRKEDDIWFVMEVCEGGPARDLVRGLLAQNRRMREEHIAYVLKETVKAMIFLHENCTVHRDINARNILLTKEGEVKLVDFGLSWSLSGPLDGTDGCLGSPCWMAPEVITSRRTRQNYGNRADVWALGVTAIELGDGRAPYESMHPTRALFQIVTNPPPTLCRPFNWSENYVDFINECLVKNAEHRPYISELIDHPFLRQIPENNYHLSLEIKSLIENVSRVELPNDESEVTVIENFYKRGVEGDWEDMYVEDLASLDKISEKNVMKLLEDRMKVGQFQTFVGDVLLVLNPNEKKNIFGEQYHEKYHSKSRSDNAPHIYAVADSAYQNALHHQIPQRILLSGESGSGKTTNYLHLTNHLLYLGENKNINLERITGAIKLIHSLTHASTPINNYSTRCVSKTDIKYGSTGRVSGAIFNVYQLEKWRISSVDMFQGNFHFLYYIYDGLRENKKLERYHLNPDRQYRYLRVGNDGKSNSPKFNVSRNLSKFKRILKILEDFQLGEEEMDTIFCIVAAVLTVGEIRFRESESEGAVVENSDHIERVGELLKIDPSKFGWALTNYCLVRKGAAVRRRSTVDEARDARDVFANSLYARLVDYIVGVINHKLSLGRAVFGEKYSVQIFDYFGFECFQTNHLPQLFVNCFNEQLQYHYLQRVFSWECLDVREEELEYQPFGYYDNKKTLDQLLCKSEGIFTVIDEASKTGHDGKYVIDFIQNLEAKFVGVSGQSEFSVAHYTGQVCYNAREMPDKNRDFLPPEIIETLRLSDNSIVKLLFTNKLDKTGNLIISLDKDDEINTRRYKFPSEKSSTNQYSQIKRMRTCVHTFKALSLEVLKELSIGSGSGGTHFIRCIRCDLKGEPENFDYELVKQQVRALAVTETARARQIGYPHRIPFQEFLRRYQFLAFDFDENVEVNRDNCRLLLIRLKMEGWNIGKSKVFLKYYNEEYLARLYETQVKKIIKIQSILRRFLAKCMVAKQMKDKERHYISTIGQNQAHRMTEEEAAAIIQKAYRESTIRKSYPDFAKDYKVLDEDTCDFVRSFATKWKQNSIFHVLLLYRAKISQDSFNFSQQVHLYNIGVFYELQQINEKVTMEVIDTKAQVSNWMDEPNLTVKKIPFRLDEIPFYDTSVMCNSLTNPGISMEKDDSWDSPYRWRELVASKPSEPVEDMTRTREYLISLPYNRDPTTPLPEMAEYVEADLDEIKTDETEDKEMIKIVVEEYVSKEEKEEENQAVRNKIAEELISNEKAEPEEISEIEESKDESAINSNSKLANKDFNYIKAPITKKPKSVDPIAELRQMSPKNISEDEPPFNFQGMLRKTNFKRESPKATPENVPVYCLKKRQEKNEDNKSSDSEKKTEEIQENIDYRNIENGWIREENEVNNENVMSAMEEDRNRRNKEVDLNREDSGRFNGVIEESEGKRVTVELAPGIIMQGIEVEL</sequence>
<evidence type="ECO:0000256" key="15">
    <source>
        <dbReference type="ARBA" id="ARBA00023175"/>
    </source>
</evidence>
<evidence type="ECO:0000256" key="19">
    <source>
        <dbReference type="ARBA" id="ARBA00023288"/>
    </source>
</evidence>
<keyword evidence="19" id="KW-0449">Lipoprotein</keyword>
<evidence type="ECO:0000256" key="1">
    <source>
        <dbReference type="ARBA" id="ARBA00004245"/>
    </source>
</evidence>
<keyword evidence="16 20" id="KW-0009">Actin-binding</keyword>
<keyword evidence="8" id="KW-0272">Extracellular matrix</keyword>
<evidence type="ECO:0000256" key="23">
    <source>
        <dbReference type="SAM" id="MobiDB-lite"/>
    </source>
</evidence>
<evidence type="ECO:0000256" key="12">
    <source>
        <dbReference type="ARBA" id="ARBA00022840"/>
    </source>
</evidence>
<dbReference type="InterPro" id="IPR052409">
    <property type="entry name" value="Myosin-III_kinase_activity"/>
</dbReference>
<feature type="compositionally biased region" description="Acidic residues" evidence="23">
    <location>
        <begin position="1494"/>
        <end position="1503"/>
    </location>
</feature>
<evidence type="ECO:0000256" key="9">
    <source>
        <dbReference type="ARBA" id="ARBA00022687"/>
    </source>
</evidence>
<dbReference type="PANTHER" id="PTHR46256">
    <property type="entry name" value="AGAP011099-PA"/>
    <property type="match status" value="1"/>
</dbReference>
<dbReference type="InterPro" id="IPR036961">
    <property type="entry name" value="Kinesin_motor_dom_sf"/>
</dbReference>
<feature type="domain" description="Protein kinase" evidence="24">
    <location>
        <begin position="185"/>
        <end position="446"/>
    </location>
</feature>
<comment type="subcellular location">
    <subcellularLocation>
        <location evidence="2">Cell projection</location>
    </subcellularLocation>
    <subcellularLocation>
        <location evidence="1">Cytoplasm</location>
        <location evidence="1">Cytoskeleton</location>
    </subcellularLocation>
    <subcellularLocation>
        <location evidence="3 22">Secreted</location>
        <location evidence="3 22">Extracellular space</location>
        <location evidence="3 22">Extracellular matrix</location>
    </subcellularLocation>
</comment>
<dbReference type="GO" id="GO:0016459">
    <property type="term" value="C:myosin complex"/>
    <property type="evidence" value="ECO:0007669"/>
    <property type="project" value="UniProtKB-KW"/>
</dbReference>
<feature type="region of interest" description="Disordered" evidence="23">
    <location>
        <begin position="1491"/>
        <end position="1511"/>
    </location>
</feature>
<dbReference type="PROSITE" id="PS50011">
    <property type="entry name" value="PROTEIN_KINASE_DOM"/>
    <property type="match status" value="1"/>
</dbReference>
<proteinExistence type="inferred from homology"/>
<feature type="region of interest" description="Disordered" evidence="23">
    <location>
        <begin position="72"/>
        <end position="99"/>
    </location>
</feature>
<keyword evidence="6" id="KW-0963">Cytoplasm</keyword>
<evidence type="ECO:0000256" key="2">
    <source>
        <dbReference type="ARBA" id="ARBA00004316"/>
    </source>
</evidence>
<keyword evidence="7" id="KW-0964">Secreted</keyword>
<evidence type="ECO:0000259" key="24">
    <source>
        <dbReference type="PROSITE" id="PS50011"/>
    </source>
</evidence>
<dbReference type="GO" id="GO:0048699">
    <property type="term" value="P:generation of neurons"/>
    <property type="evidence" value="ECO:0007669"/>
    <property type="project" value="UniProtKB-ARBA"/>
</dbReference>
<accession>A0A8J6H8H1</accession>
<dbReference type="InterPro" id="IPR001609">
    <property type="entry name" value="Myosin_head_motor_dom-like"/>
</dbReference>
<dbReference type="PROSITE" id="PS00107">
    <property type="entry name" value="PROTEIN_KINASE_ATP"/>
    <property type="match status" value="1"/>
</dbReference>
<keyword evidence="14" id="KW-1015">Disulfide bond</keyword>
<evidence type="ECO:0000313" key="27">
    <source>
        <dbReference type="Proteomes" id="UP000719412"/>
    </source>
</evidence>
<feature type="region of interest" description="Disordered" evidence="23">
    <location>
        <begin position="1565"/>
        <end position="1607"/>
    </location>
</feature>
<dbReference type="PRINTS" id="PR00193">
    <property type="entry name" value="MYOSINHEAVY"/>
</dbReference>
<dbReference type="Gene3D" id="1.20.58.530">
    <property type="match status" value="1"/>
</dbReference>
<evidence type="ECO:0000256" key="18">
    <source>
        <dbReference type="ARBA" id="ARBA00023273"/>
    </source>
</evidence>
<dbReference type="Pfam" id="PF00069">
    <property type="entry name" value="Pkinase"/>
    <property type="match status" value="1"/>
</dbReference>
<feature type="binding site" evidence="20">
    <location>
        <begin position="590"/>
        <end position="597"/>
    </location>
    <ligand>
        <name>ATP</name>
        <dbReference type="ChEBI" id="CHEBI:30616"/>
    </ligand>
</feature>
<keyword evidence="13 20" id="KW-0518">Myosin</keyword>
<dbReference type="GO" id="GO:0000146">
    <property type="term" value="F:microfilament motor activity"/>
    <property type="evidence" value="ECO:0007669"/>
    <property type="project" value="TreeGrafter"/>
</dbReference>
<dbReference type="Proteomes" id="UP000719412">
    <property type="component" value="Unassembled WGS sequence"/>
</dbReference>
<keyword evidence="17" id="KW-0206">Cytoskeleton</keyword>
<dbReference type="Pfam" id="PF00110">
    <property type="entry name" value="wnt"/>
    <property type="match status" value="1"/>
</dbReference>
<dbReference type="GO" id="GO:0004674">
    <property type="term" value="F:protein serine/threonine kinase activity"/>
    <property type="evidence" value="ECO:0007669"/>
    <property type="project" value="TreeGrafter"/>
</dbReference>
<evidence type="ECO:0000256" key="8">
    <source>
        <dbReference type="ARBA" id="ARBA00022530"/>
    </source>
</evidence>
<reference evidence="26" key="2">
    <citation type="submission" date="2021-08" db="EMBL/GenBank/DDBJ databases">
        <authorList>
            <person name="Eriksson T."/>
        </authorList>
    </citation>
    <scope>NUCLEOTIDE SEQUENCE</scope>
    <source>
        <strain evidence="26">Stoneville</strain>
        <tissue evidence="26">Whole head</tissue>
    </source>
</reference>
<keyword evidence="27" id="KW-1185">Reference proteome</keyword>
<keyword evidence="10" id="KW-0677">Repeat</keyword>
<dbReference type="GO" id="GO:0030832">
    <property type="term" value="P:regulation of actin filament length"/>
    <property type="evidence" value="ECO:0007669"/>
    <property type="project" value="TreeGrafter"/>
</dbReference>
<dbReference type="Gene3D" id="1.10.510.10">
    <property type="entry name" value="Transferase(Phosphotransferase) domain 1"/>
    <property type="match status" value="1"/>
</dbReference>
<dbReference type="GO" id="GO:0005102">
    <property type="term" value="F:signaling receptor binding"/>
    <property type="evidence" value="ECO:0007669"/>
    <property type="project" value="InterPro"/>
</dbReference>
<dbReference type="GO" id="GO:0042995">
    <property type="term" value="C:cell projection"/>
    <property type="evidence" value="ECO:0007669"/>
    <property type="project" value="UniProtKB-SubCell"/>
</dbReference>
<dbReference type="InterPro" id="IPR005817">
    <property type="entry name" value="Wnt"/>
</dbReference>
<evidence type="ECO:0000256" key="7">
    <source>
        <dbReference type="ARBA" id="ARBA00022525"/>
    </source>
</evidence>
<keyword evidence="11 20" id="KW-0547">Nucleotide-binding</keyword>
<evidence type="ECO:0000256" key="10">
    <source>
        <dbReference type="ARBA" id="ARBA00022737"/>
    </source>
</evidence>
<evidence type="ECO:0000256" key="16">
    <source>
        <dbReference type="ARBA" id="ARBA00023203"/>
    </source>
</evidence>
<protein>
    <recommendedName>
        <fullName evidence="22">Protein Wnt</fullName>
    </recommendedName>
</protein>
<dbReference type="InterPro" id="IPR017441">
    <property type="entry name" value="Protein_kinase_ATP_BS"/>
</dbReference>
<dbReference type="SMART" id="SM00097">
    <property type="entry name" value="WNT1"/>
    <property type="match status" value="1"/>
</dbReference>
<dbReference type="InterPro" id="IPR011009">
    <property type="entry name" value="Kinase-like_dom_sf"/>
</dbReference>
<dbReference type="PROSITE" id="PS50096">
    <property type="entry name" value="IQ"/>
    <property type="match status" value="2"/>
</dbReference>
<dbReference type="InterPro" id="IPR000719">
    <property type="entry name" value="Prot_kinase_dom"/>
</dbReference>
<dbReference type="SMART" id="SM00242">
    <property type="entry name" value="MYSc"/>
    <property type="match status" value="1"/>
</dbReference>
<dbReference type="Pfam" id="PF00063">
    <property type="entry name" value="Myosin_head"/>
    <property type="match status" value="1"/>
</dbReference>
<evidence type="ECO:0000256" key="14">
    <source>
        <dbReference type="ARBA" id="ARBA00023157"/>
    </source>
</evidence>
<reference evidence="26" key="1">
    <citation type="journal article" date="2020" name="J Insects Food Feed">
        <title>The yellow mealworm (Tenebrio molitor) genome: a resource for the emerging insects as food and feed industry.</title>
        <authorList>
            <person name="Eriksson T."/>
            <person name="Andere A."/>
            <person name="Kelstrup H."/>
            <person name="Emery V."/>
            <person name="Picard C."/>
        </authorList>
    </citation>
    <scope>NUCLEOTIDE SEQUENCE</scope>
    <source>
        <strain evidence="26">Stoneville</strain>
        <tissue evidence="26">Whole head</tissue>
    </source>
</reference>
<evidence type="ECO:0000313" key="26">
    <source>
        <dbReference type="EMBL" id="KAH0809208.1"/>
    </source>
</evidence>
<keyword evidence="5 22" id="KW-0217">Developmental protein</keyword>
<evidence type="ECO:0000256" key="11">
    <source>
        <dbReference type="ARBA" id="ARBA00022741"/>
    </source>
</evidence>
<keyword evidence="12 20" id="KW-0067">ATP-binding</keyword>
<evidence type="ECO:0000256" key="13">
    <source>
        <dbReference type="ARBA" id="ARBA00023123"/>
    </source>
</evidence>
<dbReference type="Gene3D" id="1.20.5.4820">
    <property type="match status" value="1"/>
</dbReference>
<evidence type="ECO:0000256" key="22">
    <source>
        <dbReference type="RuleBase" id="RU003500"/>
    </source>
</evidence>
<evidence type="ECO:0000256" key="17">
    <source>
        <dbReference type="ARBA" id="ARBA00023212"/>
    </source>
</evidence>